<accession>A0A1G7L3A6</accession>
<dbReference type="SUPFAM" id="SSF48452">
    <property type="entry name" value="TPR-like"/>
    <property type="match status" value="1"/>
</dbReference>
<dbReference type="InterPro" id="IPR041662">
    <property type="entry name" value="SusD-like_2"/>
</dbReference>
<gene>
    <name evidence="1" type="ORF">SAMN04487992_11552</name>
</gene>
<dbReference type="Proteomes" id="UP000182114">
    <property type="component" value="Unassembled WGS sequence"/>
</dbReference>
<dbReference type="eggNOG" id="COG4198">
    <property type="taxonomic scope" value="Bacteria"/>
</dbReference>
<dbReference type="Gene3D" id="1.25.40.390">
    <property type="match status" value="1"/>
</dbReference>
<evidence type="ECO:0000313" key="1">
    <source>
        <dbReference type="EMBL" id="SDF43987.1"/>
    </source>
</evidence>
<dbReference type="AlphaFoldDB" id="A0A1G7L3A6"/>
<dbReference type="InterPro" id="IPR011990">
    <property type="entry name" value="TPR-like_helical_dom_sf"/>
</dbReference>
<keyword evidence="2" id="KW-1185">Reference proteome</keyword>
<reference evidence="2" key="1">
    <citation type="submission" date="2016-10" db="EMBL/GenBank/DDBJ databases">
        <authorList>
            <person name="Varghese N."/>
            <person name="Submissions S."/>
        </authorList>
    </citation>
    <scope>NUCLEOTIDE SEQUENCE [LARGE SCALE GENOMIC DNA]</scope>
    <source>
        <strain evidence="2">DSM 24729</strain>
    </source>
</reference>
<sequence>MKKIYKNILLLVSITAIFNSCETVDFGDINEDPNGPTSAVTSQLLTEAQKDISTITTSDTGILYMQHLTEGQYPGDSRYGTLTFSYDNYYTGAIQNLNQIISLNEDESTMEEASAYGDNNNQIATAKLVRAFILHFMTDSWGGLPWEGAFQGIDNAQPTFQTQEELYTILFDEIEESLALIDETASGPHGDLMFSGDMSRWIIFANSLKMTAALRLSDVNATLAQTKFEEVIVSGNYIKSNEDNIEFNYASDDASDSPWQDRFETREDYILSDEMAESLRTNLDPRLFKYAEPSTDSIVSSPAWPDESDAAYVGAPDGAVNGNTVDYSFPTATIIYDPVYPTPVYTAAQTKFSMAEAALRGWSVGTNAESLFEEAITLSMEYWKVESADITAYLSTHTSATMEDIAYEKWVALYLNGPEAWAEWRRLDAPTLTPSEYANDARIPVRYAYDSSVEDNNKTNYDAIIAIQGLDNLHTKLWWDVN</sequence>
<dbReference type="RefSeq" id="WP_024481416.1">
    <property type="nucleotide sequence ID" value="NZ_FNBD01000015.1"/>
</dbReference>
<proteinExistence type="predicted"/>
<organism evidence="1 2">
    <name type="scientific">Cellulophaga baltica</name>
    <dbReference type="NCBI Taxonomy" id="76594"/>
    <lineage>
        <taxon>Bacteria</taxon>
        <taxon>Pseudomonadati</taxon>
        <taxon>Bacteroidota</taxon>
        <taxon>Flavobacteriia</taxon>
        <taxon>Flavobacteriales</taxon>
        <taxon>Flavobacteriaceae</taxon>
        <taxon>Cellulophaga</taxon>
    </lineage>
</organism>
<name>A0A1G7L3A6_9FLAO</name>
<evidence type="ECO:0000313" key="2">
    <source>
        <dbReference type="Proteomes" id="UP000182114"/>
    </source>
</evidence>
<dbReference type="EMBL" id="FNBD01000015">
    <property type="protein sequence ID" value="SDF43987.1"/>
    <property type="molecule type" value="Genomic_DNA"/>
</dbReference>
<dbReference type="Pfam" id="PF12771">
    <property type="entry name" value="SusD-like_2"/>
    <property type="match status" value="1"/>
</dbReference>
<protein>
    <submittedName>
        <fullName evidence="1">Starch-binding associating with outer membrane</fullName>
    </submittedName>
</protein>